<protein>
    <submittedName>
        <fullName evidence="2">Uncharacterized protein</fullName>
    </submittedName>
</protein>
<dbReference type="EMBL" id="CAMPGE010000546">
    <property type="protein sequence ID" value="CAI2359294.1"/>
    <property type="molecule type" value="Genomic_DNA"/>
</dbReference>
<evidence type="ECO:0000256" key="1">
    <source>
        <dbReference type="SAM" id="MobiDB-lite"/>
    </source>
</evidence>
<feature type="compositionally biased region" description="Low complexity" evidence="1">
    <location>
        <begin position="29"/>
        <end position="43"/>
    </location>
</feature>
<feature type="region of interest" description="Disordered" evidence="1">
    <location>
        <begin position="625"/>
        <end position="644"/>
    </location>
</feature>
<dbReference type="AlphaFoldDB" id="A0AAD1X3B7"/>
<organism evidence="2 3">
    <name type="scientific">Euplotes crassus</name>
    <dbReference type="NCBI Taxonomy" id="5936"/>
    <lineage>
        <taxon>Eukaryota</taxon>
        <taxon>Sar</taxon>
        <taxon>Alveolata</taxon>
        <taxon>Ciliophora</taxon>
        <taxon>Intramacronucleata</taxon>
        <taxon>Spirotrichea</taxon>
        <taxon>Hypotrichia</taxon>
        <taxon>Euplotida</taxon>
        <taxon>Euplotidae</taxon>
        <taxon>Moneuplotes</taxon>
    </lineage>
</organism>
<sequence length="702" mass="78886">MSESIPDYLNLNKKRTERKRIGRSLEKFSSNNTNSSNITSSHSRTRISSVFKLKLQSLNDARNKKKYSQSMVRSKKFEVGSDKISSHRGESIEKSSSIILKKHRVLKNRFSKAKALSKIEDQKSIQSISKGGIQGIITPVVQISYNQIKSGKDVIGRGSKSSEAAHKPLNSQRGIRLDLLHNFGGKGVRTESEKRKKGSFMSNLETLANKTPKLLSKKPDTHKALFKPNFNLDDNPDDGVDECMPGESTLSNRANSVNESFQMTKRTLSSMQKSCDLKVVVNKPSSKIFNRFKDKVKNSTSTTLNAVKIVSINNLTDSTKSAETSHTKRYFSKKQAISSEGNLKINPTPESGNFKLNSSCNNNSISSLKLNEKNLQIDLGNQTKTDFFYSPLVRDRSHTMIAGKEMIFHKCKSSQSISSTEKGNTGNLKSSQCGLPNTPFRNIKPSMRKYHYKGIPGPLGQECDDFEGAYKSSNRARGSITKEKPSGKAIRQIKNNADVQKVRDAILSSIDNSNTEYGSYERRKLRFLNSIDENKDQDLLKKKFRDSQSKQKDKGLKNTGDLLEKCIAVQNSLNLHLTHKAQSNSEKESDMELRIPTGIRKIGCKADTVQKVQVYLSSHYNINSSTENINNKKESNNTEAMKPLSIKPKEHASLFKSKYNLSCKQGYKRTEYNSTEKKKLFDPSKAKGRPKKLERYLRPSGL</sequence>
<comment type="caution">
    <text evidence="2">The sequence shown here is derived from an EMBL/GenBank/DDBJ whole genome shotgun (WGS) entry which is preliminary data.</text>
</comment>
<feature type="region of interest" description="Disordered" evidence="1">
    <location>
        <begin position="674"/>
        <end position="702"/>
    </location>
</feature>
<feature type="compositionally biased region" description="Polar residues" evidence="1">
    <location>
        <begin position="418"/>
        <end position="435"/>
    </location>
</feature>
<accession>A0AAD1X3B7</accession>
<evidence type="ECO:0000313" key="3">
    <source>
        <dbReference type="Proteomes" id="UP001295684"/>
    </source>
</evidence>
<feature type="region of interest" description="Disordered" evidence="1">
    <location>
        <begin position="1"/>
        <end position="43"/>
    </location>
</feature>
<feature type="compositionally biased region" description="Basic residues" evidence="1">
    <location>
        <begin position="12"/>
        <end position="22"/>
    </location>
</feature>
<dbReference type="Proteomes" id="UP001295684">
    <property type="component" value="Unassembled WGS sequence"/>
</dbReference>
<feature type="region of interest" description="Disordered" evidence="1">
    <location>
        <begin position="418"/>
        <end position="440"/>
    </location>
</feature>
<gene>
    <name evidence="2" type="ORF">ECRASSUSDP1_LOCUS582</name>
</gene>
<name>A0AAD1X3B7_EUPCR</name>
<proteinExistence type="predicted"/>
<reference evidence="2" key="1">
    <citation type="submission" date="2023-07" db="EMBL/GenBank/DDBJ databases">
        <authorList>
            <consortium name="AG Swart"/>
            <person name="Singh M."/>
            <person name="Singh A."/>
            <person name="Seah K."/>
            <person name="Emmerich C."/>
        </authorList>
    </citation>
    <scope>NUCLEOTIDE SEQUENCE</scope>
    <source>
        <strain evidence="2">DP1</strain>
    </source>
</reference>
<evidence type="ECO:0000313" key="2">
    <source>
        <dbReference type="EMBL" id="CAI2359294.1"/>
    </source>
</evidence>
<keyword evidence="3" id="KW-1185">Reference proteome</keyword>